<dbReference type="PANTHER" id="PTHR22946:SF9">
    <property type="entry name" value="POLYKETIDE TRANSFERASE AF380"/>
    <property type="match status" value="1"/>
</dbReference>
<sequence length="323" mass="36820">MKNLLSLSLLLLLFSCNSSVDWEERRGDWEPFRSHHIQYKQVDYLNSPYARHLVDHQGEQALDFMKSLDLFSIAFENDGLLITGFLIQPKGAKNTPVIVFHRGGNRDLGLLKVMTMMDPLAEFALKGYSVVAINYRGNSASQGADEFGGKDVNDLSYLLQSLNSLPGLDATRVALLGISRGGMMCYQLMKQRPNVKAVAIIGGLSNLLTNREFHPEMKEVFEELIPGYAERPEEVLKERSVFYWTEALPEIPLLLFHGRQDVHIDVNDSRALVKKLQARNYPIQYYEYDDNHGVTAHREEVMELIMQHFDKHLDMPPSTAQIH</sequence>
<dbReference type="PANTHER" id="PTHR22946">
    <property type="entry name" value="DIENELACTONE HYDROLASE DOMAIN-CONTAINING PROTEIN-RELATED"/>
    <property type="match status" value="1"/>
</dbReference>
<feature type="signal peptide" evidence="2">
    <location>
        <begin position="1"/>
        <end position="20"/>
    </location>
</feature>
<dbReference type="EMBL" id="JAUHJS010000005">
    <property type="protein sequence ID" value="MDN4166089.1"/>
    <property type="molecule type" value="Genomic_DNA"/>
</dbReference>
<dbReference type="PROSITE" id="PS51257">
    <property type="entry name" value="PROKAR_LIPOPROTEIN"/>
    <property type="match status" value="1"/>
</dbReference>
<feature type="chain" id="PRO_5045290185" evidence="2">
    <location>
        <begin position="21"/>
        <end position="323"/>
    </location>
</feature>
<evidence type="ECO:0000256" key="1">
    <source>
        <dbReference type="ARBA" id="ARBA00022801"/>
    </source>
</evidence>
<comment type="caution">
    <text evidence="4">The sequence shown here is derived from an EMBL/GenBank/DDBJ whole genome shotgun (WGS) entry which is preliminary data.</text>
</comment>
<keyword evidence="1" id="KW-0378">Hydrolase</keyword>
<organism evidence="4 5">
    <name type="scientific">Shiella aurantiaca</name>
    <dbReference type="NCBI Taxonomy" id="3058365"/>
    <lineage>
        <taxon>Bacteria</taxon>
        <taxon>Pseudomonadati</taxon>
        <taxon>Bacteroidota</taxon>
        <taxon>Cytophagia</taxon>
        <taxon>Cytophagales</taxon>
        <taxon>Shiellaceae</taxon>
        <taxon>Shiella</taxon>
    </lineage>
</organism>
<dbReference type="Pfam" id="PF00326">
    <property type="entry name" value="Peptidase_S9"/>
    <property type="match status" value="1"/>
</dbReference>
<evidence type="ECO:0000313" key="4">
    <source>
        <dbReference type="EMBL" id="MDN4166089.1"/>
    </source>
</evidence>
<reference evidence="4" key="1">
    <citation type="submission" date="2023-06" db="EMBL/GenBank/DDBJ databases">
        <title>Cytophagales bacterium Strain LB-30, isolated from soil.</title>
        <authorList>
            <person name="Liu B."/>
        </authorList>
    </citation>
    <scope>NUCLEOTIDE SEQUENCE</scope>
    <source>
        <strain evidence="4">LB-30</strain>
    </source>
</reference>
<dbReference type="SUPFAM" id="SSF53474">
    <property type="entry name" value="alpha/beta-Hydrolases"/>
    <property type="match status" value="1"/>
</dbReference>
<protein>
    <submittedName>
        <fullName evidence="4">Prolyl oligopeptidase family serine peptidase</fullName>
    </submittedName>
</protein>
<dbReference type="Proteomes" id="UP001168552">
    <property type="component" value="Unassembled WGS sequence"/>
</dbReference>
<evidence type="ECO:0000256" key="2">
    <source>
        <dbReference type="SAM" id="SignalP"/>
    </source>
</evidence>
<proteinExistence type="predicted"/>
<dbReference type="RefSeq" id="WP_320004623.1">
    <property type="nucleotide sequence ID" value="NZ_JAUHJS010000005.1"/>
</dbReference>
<dbReference type="Gene3D" id="3.40.50.1820">
    <property type="entry name" value="alpha/beta hydrolase"/>
    <property type="match status" value="1"/>
</dbReference>
<accession>A0ABT8F779</accession>
<gene>
    <name evidence="4" type="ORF">QWY31_11285</name>
</gene>
<evidence type="ECO:0000259" key="3">
    <source>
        <dbReference type="Pfam" id="PF00326"/>
    </source>
</evidence>
<name>A0ABT8F779_9BACT</name>
<evidence type="ECO:0000313" key="5">
    <source>
        <dbReference type="Proteomes" id="UP001168552"/>
    </source>
</evidence>
<dbReference type="InterPro" id="IPR029058">
    <property type="entry name" value="AB_hydrolase_fold"/>
</dbReference>
<dbReference type="InterPro" id="IPR050261">
    <property type="entry name" value="FrsA_esterase"/>
</dbReference>
<keyword evidence="5" id="KW-1185">Reference proteome</keyword>
<keyword evidence="2" id="KW-0732">Signal</keyword>
<feature type="domain" description="Peptidase S9 prolyl oligopeptidase catalytic" evidence="3">
    <location>
        <begin position="123"/>
        <end position="314"/>
    </location>
</feature>
<dbReference type="InterPro" id="IPR001375">
    <property type="entry name" value="Peptidase_S9_cat"/>
</dbReference>